<feature type="compositionally biased region" description="Basic and acidic residues" evidence="3">
    <location>
        <begin position="711"/>
        <end position="729"/>
    </location>
</feature>
<gene>
    <name evidence="5" type="ORF">FQN60_017571</name>
</gene>
<dbReference type="PANTHER" id="PTHR44927">
    <property type="entry name" value="FK506-BINDING PROTEIN 15"/>
    <property type="match status" value="1"/>
</dbReference>
<dbReference type="GO" id="GO:0030426">
    <property type="term" value="C:growth cone"/>
    <property type="evidence" value="ECO:0007669"/>
    <property type="project" value="TreeGrafter"/>
</dbReference>
<keyword evidence="1" id="KW-0413">Isomerase</keyword>
<evidence type="ECO:0000256" key="3">
    <source>
        <dbReference type="SAM" id="MobiDB-lite"/>
    </source>
</evidence>
<keyword evidence="6" id="KW-1185">Reference proteome</keyword>
<dbReference type="GO" id="GO:0003755">
    <property type="term" value="F:peptidyl-prolyl cis-trans isomerase activity"/>
    <property type="evidence" value="ECO:0007669"/>
    <property type="project" value="UniProtKB-KW"/>
</dbReference>
<feature type="region of interest" description="Disordered" evidence="3">
    <location>
        <begin position="711"/>
        <end position="730"/>
    </location>
</feature>
<feature type="compositionally biased region" description="Basic and acidic residues" evidence="3">
    <location>
        <begin position="1083"/>
        <end position="1094"/>
    </location>
</feature>
<dbReference type="EC" id="5.2.1.8" evidence="1"/>
<protein>
    <recommendedName>
        <fullName evidence="1">peptidylprolyl isomerase</fullName>
        <ecNumber evidence="1">5.2.1.8</ecNumber>
    </recommendedName>
</protein>
<feature type="compositionally biased region" description="Acidic residues" evidence="3">
    <location>
        <begin position="1172"/>
        <end position="1184"/>
    </location>
</feature>
<feature type="compositionally biased region" description="Polar residues" evidence="3">
    <location>
        <begin position="1066"/>
        <end position="1076"/>
    </location>
</feature>
<evidence type="ECO:0000259" key="4">
    <source>
        <dbReference type="PROSITE" id="PS50059"/>
    </source>
</evidence>
<dbReference type="EMBL" id="VOFY01000005">
    <property type="protein sequence ID" value="KAA8592116.1"/>
    <property type="molecule type" value="Genomic_DNA"/>
</dbReference>
<dbReference type="SUPFAM" id="SSF54534">
    <property type="entry name" value="FKBP-like"/>
    <property type="match status" value="1"/>
</dbReference>
<reference evidence="5 6" key="1">
    <citation type="submission" date="2019-08" db="EMBL/GenBank/DDBJ databases">
        <title>A chromosome-level genome assembly, high-density linkage maps, and genome scans reveal the genomic architecture of hybrid incompatibilities underlying speciation via character displacement in darters (Percidae: Etheostominae).</title>
        <authorList>
            <person name="Moran R.L."/>
            <person name="Catchen J.M."/>
            <person name="Fuller R.C."/>
        </authorList>
    </citation>
    <scope>NUCLEOTIDE SEQUENCE [LARGE SCALE GENOMIC DNA]</scope>
    <source>
        <strain evidence="5">EspeVRDwgs_2016</strain>
        <tissue evidence="5">Muscle</tissue>
    </source>
</reference>
<dbReference type="AlphaFoldDB" id="A0A5J5DFL9"/>
<sequence>MQTDCPFSSQFLAIGDEGLKAFNMSVLGDTNEYQWKEFQGKEVRVTSPSSTQHRNSLERAPIQRQPPRNQLHHLELPQCYLPQQSRPSDILTDSMQSRESWVQPYWATTQQKRSEYKLLLYLSQQKQVTAAKIHVGFVFTVQPNNYCTFYDEQRQNWSLMFESEKAASDFCKEVCLAKANSAVSLDTVVVQDLTLGEGQAVENGDSLEVVYTGWLLQNHAIGQMFDSNQNKDKLLRLKVGAGKVIKGWEEGMLGMKKTGRRLIVIPPNQAYGSKGVPNRVPANSTLILEAELRRDNGSVSTSTSSRGSAAPSPAPSVENLASDPPVQLAASGPGEPPLRAKSNSLSEQLANPDATKAKLISRMAKMGQPMLPFLTGGASQPESSDSELEDTSGSRAKDRPAAPSPVQMSTAAPASAHIHPHPHTAPSALLPIMPTVPPQPGLSGSSHAFQPYFYTQTSVAPSQLQPVGQVYPAQTIPYMGSSDVTSFLMTEARQHNTEIRLSVGKVADKVDQLASKIDDLQRQGSLSMAVPSMSMETSMIMHNIQRIIQENECLKKEVFEKSSRIEEQNRKIGGLINQNQSYMEQSNMLLEQRNDSLKSSSEQIQARLLQAEQNKVRLTEDLTTATAQLSQLQLEATVHRQKAMELQGKLDSSLQDELKQAAEMAQAQYRSEKQRRKEMELRVNNMEEELQDLKTDKESLERTLLERRKKWQAERQRRDEEVEELRKSSQQELDNLRVQLRKARTSTDNAASEQLSQLQAELEEEWKGKCEQVLASAKELHSRELAELTEQRDALQDKHTQLQEKFTVLKQSRDLEEQTLLQHSGQTAELQGLQEKYTALEQQGIAVREQLERKVADLEKKLAEQESSGDTSAEVKRVMNGVFHSLRGEFDLGESYSGQAVLGVIVTTIKNVTLQLLSGTDRSPLRVIKKEEEAEKEEEEESKDVKQGQETVQNVHVNGDREVKEEEKEEEEHEAESDSHQVSETQMDQEVAAEKETETVTESNAQSPPGATDLHPDSPTEPKLQETESEVQQKQAGHQQKEKNINKPVDPGDEPDQSSPPEDGQDTVSPKNTAVSSEEDKESLDNGEHVEEMHAASLKAFGPPANPPPPPTALPNSSGGDTSLTGGMGEENGEEPFFQTTAPAKTNAAHSEEEEEDEMSLKGRPPPAPLFGDDEEDNDLDWLN</sequence>
<feature type="compositionally biased region" description="Pro residues" evidence="3">
    <location>
        <begin position="1104"/>
        <end position="1113"/>
    </location>
</feature>
<feature type="region of interest" description="Disordered" evidence="3">
    <location>
        <begin position="44"/>
        <end position="68"/>
    </location>
</feature>
<accession>A0A5J5DFL9</accession>
<dbReference type="InterPro" id="IPR056598">
    <property type="entry name" value="FKBP-15_dom"/>
</dbReference>
<feature type="compositionally biased region" description="Low complexity" evidence="3">
    <location>
        <begin position="297"/>
        <end position="317"/>
    </location>
</feature>
<keyword evidence="1" id="KW-0697">Rotamase</keyword>
<dbReference type="InterPro" id="IPR001179">
    <property type="entry name" value="PPIase_FKBP_dom"/>
</dbReference>
<comment type="catalytic activity">
    <reaction evidence="1">
        <text>[protein]-peptidylproline (omega=180) = [protein]-peptidylproline (omega=0)</text>
        <dbReference type="Rhea" id="RHEA:16237"/>
        <dbReference type="Rhea" id="RHEA-COMP:10747"/>
        <dbReference type="Rhea" id="RHEA-COMP:10748"/>
        <dbReference type="ChEBI" id="CHEBI:83833"/>
        <dbReference type="ChEBI" id="CHEBI:83834"/>
        <dbReference type="EC" id="5.2.1.8"/>
    </reaction>
</comment>
<feature type="region of interest" description="Disordered" evidence="3">
    <location>
        <begin position="370"/>
        <end position="443"/>
    </location>
</feature>
<keyword evidence="2" id="KW-0175">Coiled coil</keyword>
<feature type="compositionally biased region" description="Basic and acidic residues" evidence="3">
    <location>
        <begin position="1014"/>
        <end position="1026"/>
    </location>
</feature>
<comment type="caution">
    <text evidence="5">The sequence shown here is derived from an EMBL/GenBank/DDBJ whole genome shotgun (WGS) entry which is preliminary data.</text>
</comment>
<dbReference type="Pfam" id="PF23649">
    <property type="entry name" value="FKBP15"/>
    <property type="match status" value="1"/>
</dbReference>
<dbReference type="PANTHER" id="PTHR44927:SF1">
    <property type="entry name" value="FK506-BINDING PROTEIN 15"/>
    <property type="match status" value="1"/>
</dbReference>
<feature type="coiled-coil region" evidence="2">
    <location>
        <begin position="778"/>
        <end position="868"/>
    </location>
</feature>
<dbReference type="Proteomes" id="UP000327493">
    <property type="component" value="Chromosome 5"/>
</dbReference>
<dbReference type="InterPro" id="IPR046357">
    <property type="entry name" value="PPIase_dom_sf"/>
</dbReference>
<evidence type="ECO:0000256" key="2">
    <source>
        <dbReference type="SAM" id="Coils"/>
    </source>
</evidence>
<dbReference type="PROSITE" id="PS50059">
    <property type="entry name" value="FKBP_PPIASE"/>
    <property type="match status" value="1"/>
</dbReference>
<feature type="region of interest" description="Disordered" evidence="3">
    <location>
        <begin position="293"/>
        <end position="351"/>
    </location>
</feature>
<feature type="domain" description="PPIase FKBP-type" evidence="4">
    <location>
        <begin position="204"/>
        <end position="296"/>
    </location>
</feature>
<name>A0A5J5DFL9_9PERO</name>
<organism evidence="5 6">
    <name type="scientific">Etheostoma spectabile</name>
    <name type="common">orangethroat darter</name>
    <dbReference type="NCBI Taxonomy" id="54343"/>
    <lineage>
        <taxon>Eukaryota</taxon>
        <taxon>Metazoa</taxon>
        <taxon>Chordata</taxon>
        <taxon>Craniata</taxon>
        <taxon>Vertebrata</taxon>
        <taxon>Euteleostomi</taxon>
        <taxon>Actinopterygii</taxon>
        <taxon>Neopterygii</taxon>
        <taxon>Teleostei</taxon>
        <taxon>Neoteleostei</taxon>
        <taxon>Acanthomorphata</taxon>
        <taxon>Eupercaria</taxon>
        <taxon>Perciformes</taxon>
        <taxon>Percoidei</taxon>
        <taxon>Percidae</taxon>
        <taxon>Etheostomatinae</taxon>
        <taxon>Etheostoma</taxon>
    </lineage>
</organism>
<evidence type="ECO:0000313" key="5">
    <source>
        <dbReference type="EMBL" id="KAA8592116.1"/>
    </source>
</evidence>
<feature type="region of interest" description="Disordered" evidence="3">
    <location>
        <begin position="931"/>
        <end position="1184"/>
    </location>
</feature>
<evidence type="ECO:0000256" key="1">
    <source>
        <dbReference type="PROSITE-ProRule" id="PRU00277"/>
    </source>
</evidence>
<proteinExistence type="predicted"/>
<evidence type="ECO:0000313" key="6">
    <source>
        <dbReference type="Proteomes" id="UP000327493"/>
    </source>
</evidence>
<dbReference type="Pfam" id="PF00254">
    <property type="entry name" value="FKBP_C"/>
    <property type="match status" value="1"/>
</dbReference>
<dbReference type="Gene3D" id="3.10.50.40">
    <property type="match status" value="1"/>
</dbReference>